<keyword evidence="5 10" id="KW-0963">Cytoplasm</keyword>
<dbReference type="GO" id="GO:0005975">
    <property type="term" value="P:carbohydrate metabolic process"/>
    <property type="evidence" value="ECO:0007669"/>
    <property type="project" value="UniProtKB-UniRule"/>
</dbReference>
<evidence type="ECO:0000256" key="1">
    <source>
        <dbReference type="ARBA" id="ARBA00001031"/>
    </source>
</evidence>
<name>A0A8J3AA59_9ACTN</name>
<dbReference type="SUPFAM" id="SSF53697">
    <property type="entry name" value="SIS domain"/>
    <property type="match status" value="1"/>
</dbReference>
<dbReference type="InterPro" id="IPR046348">
    <property type="entry name" value="SIS_dom_sf"/>
</dbReference>
<comment type="caution">
    <text evidence="13">The sequence shown here is derived from an EMBL/GenBank/DDBJ whole genome shotgun (WGS) entry which is preliminary data.</text>
</comment>
<dbReference type="FunFam" id="3.40.50.10490:FF:000001">
    <property type="entry name" value="Glutamine--fructose-6-phosphate aminotransferase [isomerizing]"/>
    <property type="match status" value="1"/>
</dbReference>
<comment type="function">
    <text evidence="10">Catalyzes the first step in hexosamine metabolism, converting fructose-6P into glucosamine-6P using glutamine as a nitrogen source.</text>
</comment>
<dbReference type="PROSITE" id="PS51278">
    <property type="entry name" value="GATASE_TYPE_2"/>
    <property type="match status" value="1"/>
</dbReference>
<dbReference type="CDD" id="cd00714">
    <property type="entry name" value="GFAT"/>
    <property type="match status" value="1"/>
</dbReference>
<comment type="subcellular location">
    <subcellularLocation>
        <location evidence="2 10">Cytoplasm</location>
    </subcellularLocation>
</comment>
<keyword evidence="14" id="KW-1185">Reference proteome</keyword>
<dbReference type="SUPFAM" id="SSF56235">
    <property type="entry name" value="N-terminal nucleophile aminohydrolases (Ntn hydrolases)"/>
    <property type="match status" value="1"/>
</dbReference>
<dbReference type="EC" id="2.6.1.16" evidence="3 10"/>
<dbReference type="GO" id="GO:0006002">
    <property type="term" value="P:fructose 6-phosphate metabolic process"/>
    <property type="evidence" value="ECO:0007669"/>
    <property type="project" value="TreeGrafter"/>
</dbReference>
<dbReference type="FunFam" id="3.60.20.10:FF:000006">
    <property type="entry name" value="Glutamine--fructose-6-phosphate aminotransferase [isomerizing]"/>
    <property type="match status" value="1"/>
</dbReference>
<evidence type="ECO:0000256" key="9">
    <source>
        <dbReference type="ARBA" id="ARBA00022962"/>
    </source>
</evidence>
<accession>A0A8J3AA59</accession>
<evidence type="ECO:0000259" key="11">
    <source>
        <dbReference type="PROSITE" id="PS51278"/>
    </source>
</evidence>
<dbReference type="Proteomes" id="UP000650511">
    <property type="component" value="Unassembled WGS sequence"/>
</dbReference>
<dbReference type="InterPro" id="IPR029055">
    <property type="entry name" value="Ntn_hydrolases_N"/>
</dbReference>
<dbReference type="InterPro" id="IPR001347">
    <property type="entry name" value="SIS_dom"/>
</dbReference>
<protein>
    <recommendedName>
        <fullName evidence="4 10">Glutamine--fructose-6-phosphate aminotransferase [isomerizing]</fullName>
        <ecNumber evidence="3 10">2.6.1.16</ecNumber>
    </recommendedName>
    <alternativeName>
        <fullName evidence="10">D-fructose-6-phosphate amidotransferase</fullName>
    </alternativeName>
    <alternativeName>
        <fullName evidence="10">GFAT</fullName>
    </alternativeName>
    <alternativeName>
        <fullName evidence="10">Glucosamine-6-phosphate synthase</fullName>
    </alternativeName>
    <alternativeName>
        <fullName evidence="10">Hexosephosphate aminotransferase</fullName>
    </alternativeName>
    <alternativeName>
        <fullName evidence="10">L-glutamine--D-fructose-6-phosphate amidotransferase</fullName>
    </alternativeName>
</protein>
<organism evidence="13 14">
    <name type="scientific">Egicoccus halophilus</name>
    <dbReference type="NCBI Taxonomy" id="1670830"/>
    <lineage>
        <taxon>Bacteria</taxon>
        <taxon>Bacillati</taxon>
        <taxon>Actinomycetota</taxon>
        <taxon>Nitriliruptoria</taxon>
        <taxon>Egicoccales</taxon>
        <taxon>Egicoccaceae</taxon>
        <taxon>Egicoccus</taxon>
    </lineage>
</organism>
<feature type="domain" description="Glutamine amidotransferase type-2" evidence="11">
    <location>
        <begin position="2"/>
        <end position="219"/>
    </location>
</feature>
<dbReference type="FunFam" id="3.40.50.10490:FF:000002">
    <property type="entry name" value="Glutamine--fructose-6-phosphate aminotransferase [isomerizing]"/>
    <property type="match status" value="1"/>
</dbReference>
<evidence type="ECO:0000259" key="12">
    <source>
        <dbReference type="PROSITE" id="PS51464"/>
    </source>
</evidence>
<dbReference type="NCBIfam" id="TIGR01135">
    <property type="entry name" value="glmS"/>
    <property type="match status" value="1"/>
</dbReference>
<dbReference type="InterPro" id="IPR017932">
    <property type="entry name" value="GATase_2_dom"/>
</dbReference>
<dbReference type="Pfam" id="PF01380">
    <property type="entry name" value="SIS"/>
    <property type="match status" value="2"/>
</dbReference>
<evidence type="ECO:0000256" key="2">
    <source>
        <dbReference type="ARBA" id="ARBA00004496"/>
    </source>
</evidence>
<keyword evidence="9" id="KW-0315">Glutamine amidotransferase</keyword>
<evidence type="ECO:0000313" key="14">
    <source>
        <dbReference type="Proteomes" id="UP000650511"/>
    </source>
</evidence>
<dbReference type="RefSeq" id="WP_130648592.1">
    <property type="nucleotide sequence ID" value="NZ_BMHA01000005.1"/>
</dbReference>
<keyword evidence="6 10" id="KW-0032">Aminotransferase</keyword>
<keyword evidence="7 10" id="KW-0808">Transferase</keyword>
<dbReference type="InterPro" id="IPR035466">
    <property type="entry name" value="GlmS/AgaS_SIS"/>
</dbReference>
<dbReference type="GO" id="GO:0006047">
    <property type="term" value="P:UDP-N-acetylglucosamine metabolic process"/>
    <property type="evidence" value="ECO:0007669"/>
    <property type="project" value="TreeGrafter"/>
</dbReference>
<dbReference type="GO" id="GO:0004360">
    <property type="term" value="F:glutamine-fructose-6-phosphate transaminase (isomerizing) activity"/>
    <property type="evidence" value="ECO:0007669"/>
    <property type="project" value="UniProtKB-UniRule"/>
</dbReference>
<keyword evidence="8" id="KW-0677">Repeat</keyword>
<dbReference type="InterPro" id="IPR035490">
    <property type="entry name" value="GlmS/FrlB_SIS"/>
</dbReference>
<proteinExistence type="inferred from homology"/>
<comment type="catalytic activity">
    <reaction evidence="1 10">
        <text>D-fructose 6-phosphate + L-glutamine = D-glucosamine 6-phosphate + L-glutamate</text>
        <dbReference type="Rhea" id="RHEA:13237"/>
        <dbReference type="ChEBI" id="CHEBI:29985"/>
        <dbReference type="ChEBI" id="CHEBI:58359"/>
        <dbReference type="ChEBI" id="CHEBI:58725"/>
        <dbReference type="ChEBI" id="CHEBI:61527"/>
        <dbReference type="EC" id="2.6.1.16"/>
    </reaction>
</comment>
<evidence type="ECO:0000256" key="7">
    <source>
        <dbReference type="ARBA" id="ARBA00022679"/>
    </source>
</evidence>
<dbReference type="HAMAP" id="MF_00164">
    <property type="entry name" value="GlmS"/>
    <property type="match status" value="1"/>
</dbReference>
<dbReference type="GO" id="GO:0005829">
    <property type="term" value="C:cytosol"/>
    <property type="evidence" value="ECO:0007669"/>
    <property type="project" value="TreeGrafter"/>
</dbReference>
<evidence type="ECO:0000256" key="8">
    <source>
        <dbReference type="ARBA" id="ARBA00022737"/>
    </source>
</evidence>
<dbReference type="InterPro" id="IPR005855">
    <property type="entry name" value="GFAT"/>
</dbReference>
<dbReference type="Pfam" id="PF13522">
    <property type="entry name" value="GATase_6"/>
    <property type="match status" value="1"/>
</dbReference>
<dbReference type="GO" id="GO:0006487">
    <property type="term" value="P:protein N-linked glycosylation"/>
    <property type="evidence" value="ECO:0007669"/>
    <property type="project" value="TreeGrafter"/>
</dbReference>
<dbReference type="Gene3D" id="3.60.20.10">
    <property type="entry name" value="Glutamine Phosphoribosylpyrophosphate, subunit 1, domain 1"/>
    <property type="match status" value="1"/>
</dbReference>
<feature type="initiator methionine" description="Removed" evidence="10">
    <location>
        <position position="1"/>
    </location>
</feature>
<dbReference type="OrthoDB" id="9761808at2"/>
<evidence type="ECO:0000256" key="5">
    <source>
        <dbReference type="ARBA" id="ARBA00022490"/>
    </source>
</evidence>
<dbReference type="GO" id="GO:0097367">
    <property type="term" value="F:carbohydrate derivative binding"/>
    <property type="evidence" value="ECO:0007669"/>
    <property type="project" value="InterPro"/>
</dbReference>
<gene>
    <name evidence="10 13" type="primary">glmS</name>
    <name evidence="13" type="ORF">GCM10011354_16390</name>
</gene>
<feature type="domain" description="SIS" evidence="12">
    <location>
        <begin position="286"/>
        <end position="425"/>
    </location>
</feature>
<dbReference type="EMBL" id="BMHA01000005">
    <property type="protein sequence ID" value="GGI05895.1"/>
    <property type="molecule type" value="Genomic_DNA"/>
</dbReference>
<dbReference type="GO" id="GO:0046349">
    <property type="term" value="P:amino sugar biosynthetic process"/>
    <property type="evidence" value="ECO:0007669"/>
    <property type="project" value="UniProtKB-ARBA"/>
</dbReference>
<evidence type="ECO:0000313" key="13">
    <source>
        <dbReference type="EMBL" id="GGI05895.1"/>
    </source>
</evidence>
<comment type="subunit">
    <text evidence="10">Homodimer.</text>
</comment>
<dbReference type="PANTHER" id="PTHR10937:SF0">
    <property type="entry name" value="GLUTAMINE--FRUCTOSE-6-PHOSPHATE TRANSAMINASE (ISOMERIZING)"/>
    <property type="match status" value="1"/>
</dbReference>
<feature type="active site" description="Nucleophile; for GATase activity" evidence="10">
    <location>
        <position position="2"/>
    </location>
</feature>
<evidence type="ECO:0000256" key="3">
    <source>
        <dbReference type="ARBA" id="ARBA00012916"/>
    </source>
</evidence>
<dbReference type="InterPro" id="IPR047084">
    <property type="entry name" value="GFAT_N"/>
</dbReference>
<dbReference type="PANTHER" id="PTHR10937">
    <property type="entry name" value="GLUCOSAMINE--FRUCTOSE-6-PHOSPHATE AMINOTRANSFERASE, ISOMERIZING"/>
    <property type="match status" value="1"/>
</dbReference>
<sequence>MCGIIGITGRDDAVDGILAGLTRLEYRGYDSAGVVVRDGDELLVTKRAGKLDNLKSALADEPTSGRVGIGHTRWATHGAPNDANAHPHLGPTGRVAVVHNGILENYQALRAELDGATFASDTDSEVAAHLVERELDAMDTPDLFEAVRRTVARLEGAYSLCFVALDDPDTIVVAKFEAPLIVAAADGVGYCASDVAALIEHTKDVAALLDGQLARITPDGVEVRDLAGNPAEPHRYTVDWDLSAAEKQGYDTFMLKEIHEQPRAVADTLLGRFDEGRLHLDELQTDEREFGRVDKVFVLACGTSRYAGMVAKYAIEHWAGIPCEVEEASEFRYRDPILDPHTLVIAISQSGETTDTIAAALHARDQRAPVIALCNIVGSTLAREADGVLYTHAGLEVAVASTKAFTTQIVGGLLLALYLAQQRGRMYGSEIEDILGRLQQIPSALEQVLELDGEIRQLAEQYQAVPYTMFIGRHVGLPIAYEGALKLKEISYLHAEAFAAGEMKHGPIALIEDGSLVVALAAAGHVFGKMVSNIQEVRARGASVLAIGTEGSTADLKANADHVLTLPEAPHELAGPILSVVPLQLFAYHIATLRGEDVDQPRNLAKTVTVE</sequence>
<dbReference type="NCBIfam" id="NF001484">
    <property type="entry name" value="PRK00331.1"/>
    <property type="match status" value="1"/>
</dbReference>
<dbReference type="CDD" id="cd05008">
    <property type="entry name" value="SIS_GlmS_GlmD_1"/>
    <property type="match status" value="1"/>
</dbReference>
<evidence type="ECO:0000256" key="4">
    <source>
        <dbReference type="ARBA" id="ARBA00016090"/>
    </source>
</evidence>
<evidence type="ECO:0000256" key="6">
    <source>
        <dbReference type="ARBA" id="ARBA00022576"/>
    </source>
</evidence>
<dbReference type="CDD" id="cd05009">
    <property type="entry name" value="SIS_GlmS_GlmD_2"/>
    <property type="match status" value="1"/>
</dbReference>
<dbReference type="PROSITE" id="PS51464">
    <property type="entry name" value="SIS"/>
    <property type="match status" value="2"/>
</dbReference>
<reference evidence="13" key="2">
    <citation type="submission" date="2020-09" db="EMBL/GenBank/DDBJ databases">
        <authorList>
            <person name="Sun Q."/>
            <person name="Zhou Y."/>
        </authorList>
    </citation>
    <scope>NUCLEOTIDE SEQUENCE</scope>
    <source>
        <strain evidence="13">CGMCC 1.14988</strain>
    </source>
</reference>
<dbReference type="AlphaFoldDB" id="A0A8J3AA59"/>
<feature type="domain" description="SIS" evidence="12">
    <location>
        <begin position="458"/>
        <end position="601"/>
    </location>
</feature>
<dbReference type="Gene3D" id="3.40.50.10490">
    <property type="entry name" value="Glucose-6-phosphate isomerase like protein, domain 1"/>
    <property type="match status" value="2"/>
</dbReference>
<reference evidence="13" key="1">
    <citation type="journal article" date="2014" name="Int. J. Syst. Evol. Microbiol.">
        <title>Complete genome sequence of Corynebacterium casei LMG S-19264T (=DSM 44701T), isolated from a smear-ripened cheese.</title>
        <authorList>
            <consortium name="US DOE Joint Genome Institute (JGI-PGF)"/>
            <person name="Walter F."/>
            <person name="Albersmeier A."/>
            <person name="Kalinowski J."/>
            <person name="Ruckert C."/>
        </authorList>
    </citation>
    <scope>NUCLEOTIDE SEQUENCE</scope>
    <source>
        <strain evidence="13">CGMCC 1.14988</strain>
    </source>
</reference>
<feature type="active site" description="For Fru-6P isomerization activity" evidence="10">
    <location>
        <position position="606"/>
    </location>
</feature>
<evidence type="ECO:0000256" key="10">
    <source>
        <dbReference type="HAMAP-Rule" id="MF_00164"/>
    </source>
</evidence>